<keyword evidence="2" id="KW-1185">Reference proteome</keyword>
<evidence type="ECO:0000313" key="2">
    <source>
        <dbReference type="Proteomes" id="UP001145114"/>
    </source>
</evidence>
<protein>
    <submittedName>
        <fullName evidence="1">Uncharacterized protein</fullName>
    </submittedName>
</protein>
<dbReference type="EMBL" id="JAMZIH010002445">
    <property type="protein sequence ID" value="KAJ1677441.1"/>
    <property type="molecule type" value="Genomic_DNA"/>
</dbReference>
<dbReference type="Proteomes" id="UP001145114">
    <property type="component" value="Unassembled WGS sequence"/>
</dbReference>
<evidence type="ECO:0000313" key="1">
    <source>
        <dbReference type="EMBL" id="KAJ1677441.1"/>
    </source>
</evidence>
<organism evidence="1 2">
    <name type="scientific">Spiromyces aspiralis</name>
    <dbReference type="NCBI Taxonomy" id="68401"/>
    <lineage>
        <taxon>Eukaryota</taxon>
        <taxon>Fungi</taxon>
        <taxon>Fungi incertae sedis</taxon>
        <taxon>Zoopagomycota</taxon>
        <taxon>Kickxellomycotina</taxon>
        <taxon>Kickxellomycetes</taxon>
        <taxon>Kickxellales</taxon>
        <taxon>Kickxellaceae</taxon>
        <taxon>Spiromyces</taxon>
    </lineage>
</organism>
<sequence>MKHEITWYPLAYPEPKMAKCPHCEHEEETQEHFFKCKQDDPKRGKKDWGGRETKMVTEKYLDSQNAFISLTEVVHRALQLAALLDWNEHTKCEAAATATATKTAATLSPAARKKLISKSQAETIKRVCRAKIEWEYQCWKAWCKAQIDQEEGSQISPET</sequence>
<accession>A0ACC1HQ31</accession>
<proteinExistence type="predicted"/>
<reference evidence="1" key="1">
    <citation type="submission" date="2022-06" db="EMBL/GenBank/DDBJ databases">
        <title>Phylogenomic reconstructions and comparative analyses of Kickxellomycotina fungi.</title>
        <authorList>
            <person name="Reynolds N.K."/>
            <person name="Stajich J.E."/>
            <person name="Barry K."/>
            <person name="Grigoriev I.V."/>
            <person name="Crous P."/>
            <person name="Smith M.E."/>
        </authorList>
    </citation>
    <scope>NUCLEOTIDE SEQUENCE</scope>
    <source>
        <strain evidence="1">RSA 2271</strain>
    </source>
</reference>
<name>A0ACC1HQ31_9FUNG</name>
<comment type="caution">
    <text evidence="1">The sequence shown here is derived from an EMBL/GenBank/DDBJ whole genome shotgun (WGS) entry which is preliminary data.</text>
</comment>
<gene>
    <name evidence="1" type="ORF">EV182_006166</name>
</gene>